<organism evidence="2 3">
    <name type="scientific">Ectopseudomonas oleovorans</name>
    <name type="common">Pseudomonas oleovorans</name>
    <dbReference type="NCBI Taxonomy" id="301"/>
    <lineage>
        <taxon>Bacteria</taxon>
        <taxon>Pseudomonadati</taxon>
        <taxon>Pseudomonadota</taxon>
        <taxon>Gammaproteobacteria</taxon>
        <taxon>Pseudomonadales</taxon>
        <taxon>Pseudomonadaceae</taxon>
        <taxon>Ectopseudomonas</taxon>
    </lineage>
</organism>
<dbReference type="Proteomes" id="UP000255303">
    <property type="component" value="Unassembled WGS sequence"/>
</dbReference>
<dbReference type="AlphaFoldDB" id="A0A379K671"/>
<evidence type="ECO:0000313" key="1">
    <source>
        <dbReference type="EMBL" id="SUD53596.1"/>
    </source>
</evidence>
<protein>
    <submittedName>
        <fullName evidence="2">Uncharacterized protein</fullName>
    </submittedName>
</protein>
<sequence length="38" mass="4082">MNNLIKNITATQASFGITILRSGTSKKARTCGPSCIKR</sequence>
<dbReference type="EMBL" id="UGUV01000002">
    <property type="protein sequence ID" value="SUD53596.1"/>
    <property type="molecule type" value="Genomic_DNA"/>
</dbReference>
<evidence type="ECO:0000313" key="3">
    <source>
        <dbReference type="Proteomes" id="UP000254084"/>
    </source>
</evidence>
<evidence type="ECO:0000313" key="4">
    <source>
        <dbReference type="Proteomes" id="UP000255303"/>
    </source>
</evidence>
<accession>A0A379K671</accession>
<dbReference type="EMBL" id="UGUW01000004">
    <property type="protein sequence ID" value="SUD59912.1"/>
    <property type="molecule type" value="Genomic_DNA"/>
</dbReference>
<evidence type="ECO:0000313" key="2">
    <source>
        <dbReference type="EMBL" id="SUD59912.1"/>
    </source>
</evidence>
<gene>
    <name evidence="1" type="ORF">NCTC10692_04126</name>
    <name evidence="2" type="ORF">NCTC10860_02227</name>
</gene>
<accession>A0A379JZ19</accession>
<proteinExistence type="predicted"/>
<dbReference type="Proteomes" id="UP000254084">
    <property type="component" value="Unassembled WGS sequence"/>
</dbReference>
<reference evidence="3 4" key="1">
    <citation type="submission" date="2018-06" db="EMBL/GenBank/DDBJ databases">
        <authorList>
            <consortium name="Pathogen Informatics"/>
            <person name="Doyle S."/>
        </authorList>
    </citation>
    <scope>NUCLEOTIDE SEQUENCE [LARGE SCALE GENOMIC DNA]</scope>
    <source>
        <strain evidence="1 4">NCTC10692</strain>
        <strain evidence="2 3">NCTC10860</strain>
    </source>
</reference>
<name>A0A379K671_ECTOL</name>